<reference evidence="4" key="1">
    <citation type="submission" date="2015-09" db="EMBL/GenBank/DDBJ databases">
        <authorList>
            <consortium name="Pathogen Informatics"/>
        </authorList>
    </citation>
    <scope>NUCLEOTIDE SEQUENCE [LARGE SCALE GENOMIC DNA]</scope>
    <source>
        <strain evidence="4">Lake Konstanz</strain>
    </source>
</reference>
<evidence type="ECO:0000313" key="3">
    <source>
        <dbReference type="EMBL" id="CUG88616.1"/>
    </source>
</evidence>
<protein>
    <submittedName>
        <fullName evidence="3">Membrane-associated protein, putative</fullName>
    </submittedName>
</protein>
<evidence type="ECO:0000313" key="4">
    <source>
        <dbReference type="Proteomes" id="UP000051952"/>
    </source>
</evidence>
<dbReference type="Proteomes" id="UP000051952">
    <property type="component" value="Unassembled WGS sequence"/>
</dbReference>
<sequence length="163" mass="18304">MVSFLDKRPDVPLDADPISLSTDMSSDDNNPLGMYVAIALCVAAILWWFLNRGTATMEPQGLRIEETVAPVDRDKGLQQARERLIQQSTQDLERVRMLDRRRKAMLLANIRAEEAEREGPTVFEGLGRVLGHGSSQASPYQPDDIESRQRYRPYTSSDANPGD</sequence>
<keyword evidence="2" id="KW-0812">Transmembrane</keyword>
<accession>A0A0S4JJH8</accession>
<keyword evidence="2" id="KW-1133">Transmembrane helix</keyword>
<feature type="region of interest" description="Disordered" evidence="1">
    <location>
        <begin position="125"/>
        <end position="163"/>
    </location>
</feature>
<feature type="transmembrane region" description="Helical" evidence="2">
    <location>
        <begin position="32"/>
        <end position="50"/>
    </location>
</feature>
<name>A0A0S4JJH8_BODSA</name>
<evidence type="ECO:0000256" key="2">
    <source>
        <dbReference type="SAM" id="Phobius"/>
    </source>
</evidence>
<proteinExistence type="predicted"/>
<organism evidence="3 4">
    <name type="scientific">Bodo saltans</name>
    <name type="common">Flagellated protozoan</name>
    <dbReference type="NCBI Taxonomy" id="75058"/>
    <lineage>
        <taxon>Eukaryota</taxon>
        <taxon>Discoba</taxon>
        <taxon>Euglenozoa</taxon>
        <taxon>Kinetoplastea</taxon>
        <taxon>Metakinetoplastina</taxon>
        <taxon>Eubodonida</taxon>
        <taxon>Bodonidae</taxon>
        <taxon>Bodo</taxon>
    </lineage>
</organism>
<dbReference type="EMBL" id="CYKH01001662">
    <property type="protein sequence ID" value="CUG88616.1"/>
    <property type="molecule type" value="Genomic_DNA"/>
</dbReference>
<evidence type="ECO:0000256" key="1">
    <source>
        <dbReference type="SAM" id="MobiDB-lite"/>
    </source>
</evidence>
<feature type="compositionally biased region" description="Polar residues" evidence="1">
    <location>
        <begin position="154"/>
        <end position="163"/>
    </location>
</feature>
<keyword evidence="2" id="KW-0472">Membrane</keyword>
<dbReference type="VEuPathDB" id="TriTrypDB:BSAL_16435"/>
<gene>
    <name evidence="3" type="ORF">BSAL_16435</name>
</gene>
<dbReference type="AlphaFoldDB" id="A0A0S4JJH8"/>
<keyword evidence="4" id="KW-1185">Reference proteome</keyword>